<feature type="coiled-coil region" evidence="1">
    <location>
        <begin position="70"/>
        <end position="138"/>
    </location>
</feature>
<dbReference type="EMBL" id="OV651818">
    <property type="protein sequence ID" value="CAH1111736.1"/>
    <property type="molecule type" value="Genomic_DNA"/>
</dbReference>
<feature type="transmembrane region" description="Helical" evidence="2">
    <location>
        <begin position="201"/>
        <end position="218"/>
    </location>
</feature>
<keyword evidence="2" id="KW-0472">Membrane</keyword>
<evidence type="ECO:0000313" key="3">
    <source>
        <dbReference type="EMBL" id="CAH1111736.1"/>
    </source>
</evidence>
<sequence>MSCSKCKVTESKEEPLTNCDKCTGKYCQTCARLSTTEYRAAILKSSRTLLFLCPNCRSSFDFIQPETYIKSKIEAELKSLRDEILSIKNDFSLFSKNSKLLKKDETTDILKAEILKLKEEFKIEIKQLKHEIINLKESNIDMIILMTNAPASVSLSSRKPLFAKIVQMIPSNMLASAHKRAIQHHPRINHRHRKEMRQIHLIKIIYLLIISQHSTLYLN</sequence>
<evidence type="ECO:0000256" key="1">
    <source>
        <dbReference type="SAM" id="Coils"/>
    </source>
</evidence>
<keyword evidence="2" id="KW-1133">Transmembrane helix</keyword>
<dbReference type="AlphaFoldDB" id="A0A9P0D082"/>
<gene>
    <name evidence="3" type="ORF">PSYICH_LOCUS12087</name>
</gene>
<reference evidence="3" key="1">
    <citation type="submission" date="2022-01" db="EMBL/GenBank/DDBJ databases">
        <authorList>
            <person name="King R."/>
        </authorList>
    </citation>
    <scope>NUCLEOTIDE SEQUENCE</scope>
</reference>
<name>A0A9P0D082_9CUCU</name>
<keyword evidence="2" id="KW-0812">Transmembrane</keyword>
<evidence type="ECO:0000313" key="4">
    <source>
        <dbReference type="Proteomes" id="UP001153636"/>
    </source>
</evidence>
<accession>A0A9P0D082</accession>
<organism evidence="3 4">
    <name type="scientific">Psylliodes chrysocephalus</name>
    <dbReference type="NCBI Taxonomy" id="3402493"/>
    <lineage>
        <taxon>Eukaryota</taxon>
        <taxon>Metazoa</taxon>
        <taxon>Ecdysozoa</taxon>
        <taxon>Arthropoda</taxon>
        <taxon>Hexapoda</taxon>
        <taxon>Insecta</taxon>
        <taxon>Pterygota</taxon>
        <taxon>Neoptera</taxon>
        <taxon>Endopterygota</taxon>
        <taxon>Coleoptera</taxon>
        <taxon>Polyphaga</taxon>
        <taxon>Cucujiformia</taxon>
        <taxon>Chrysomeloidea</taxon>
        <taxon>Chrysomelidae</taxon>
        <taxon>Galerucinae</taxon>
        <taxon>Alticini</taxon>
        <taxon>Psylliodes</taxon>
    </lineage>
</organism>
<evidence type="ECO:0000256" key="2">
    <source>
        <dbReference type="SAM" id="Phobius"/>
    </source>
</evidence>
<dbReference type="SUPFAM" id="SSF57903">
    <property type="entry name" value="FYVE/PHD zinc finger"/>
    <property type="match status" value="1"/>
</dbReference>
<dbReference type="InterPro" id="IPR011011">
    <property type="entry name" value="Znf_FYVE_PHD"/>
</dbReference>
<keyword evidence="4" id="KW-1185">Reference proteome</keyword>
<dbReference type="Proteomes" id="UP001153636">
    <property type="component" value="Chromosome 6"/>
</dbReference>
<keyword evidence="1" id="KW-0175">Coiled coil</keyword>
<proteinExistence type="predicted"/>
<protein>
    <submittedName>
        <fullName evidence="3">Uncharacterized protein</fullName>
    </submittedName>
</protein>